<evidence type="ECO:0000313" key="3">
    <source>
        <dbReference type="EMBL" id="MBK7954054.1"/>
    </source>
</evidence>
<evidence type="ECO:0000313" key="4">
    <source>
        <dbReference type="Proteomes" id="UP000706151"/>
    </source>
</evidence>
<evidence type="ECO:0000259" key="2">
    <source>
        <dbReference type="Pfam" id="PF25470"/>
    </source>
</evidence>
<dbReference type="EMBL" id="JADJOT010000008">
    <property type="protein sequence ID" value="MBK7954054.1"/>
    <property type="molecule type" value="Genomic_DNA"/>
</dbReference>
<dbReference type="Pfam" id="PF25470">
    <property type="entry name" value="DUF7901"/>
    <property type="match status" value="1"/>
</dbReference>
<dbReference type="InterPro" id="IPR057223">
    <property type="entry name" value="DUF7901"/>
</dbReference>
<sequence length="257" mass="27613">MKKVEWKKAFVRGRFLGVQSSIVRAAVPLVLAFSLVSAAAAVDPVDLYTQWPRNGNDAFASISAEQSADGFLLAASTAVTGLTWWGSYLFDPAPSAADAFSVSISADDGSGRPKVIPRVTITQAPTREFAKIFDVLGAKVYRYDLALATPVLLEGTTNWYLSVVNRFDLDDTKAVWYWLLGDAVGDNAEGDSFYRAADVDSWTRETTGNLSFSVSGDPGTQIPIPGTLLLLLCGLAGMGVMRSPAYACGDRQPDRRG</sequence>
<reference evidence="3 4" key="1">
    <citation type="submission" date="2020-10" db="EMBL/GenBank/DDBJ databases">
        <title>Connecting structure to function with the recovery of over 1000 high-quality activated sludge metagenome-assembled genomes encoding full-length rRNA genes using long-read sequencing.</title>
        <authorList>
            <person name="Singleton C.M."/>
            <person name="Petriglieri F."/>
            <person name="Kristensen J.M."/>
            <person name="Kirkegaard R.H."/>
            <person name="Michaelsen T.Y."/>
            <person name="Andersen M.H."/>
            <person name="Karst S.M."/>
            <person name="Dueholm M.S."/>
            <person name="Nielsen P.H."/>
            <person name="Albertsen M."/>
        </authorList>
    </citation>
    <scope>NUCLEOTIDE SEQUENCE [LARGE SCALE GENOMIC DNA]</scope>
    <source>
        <strain evidence="3">Fred_18-Q3-R57-64_BAT3C.720</strain>
    </source>
</reference>
<name>A0A935TA46_9PROT</name>
<dbReference type="AlphaFoldDB" id="A0A935TA46"/>
<evidence type="ECO:0000256" key="1">
    <source>
        <dbReference type="SAM" id="SignalP"/>
    </source>
</evidence>
<accession>A0A935TA46</accession>
<gene>
    <name evidence="3" type="ORF">IPK02_08910</name>
</gene>
<feature type="chain" id="PRO_5037251323" description="DUF7901 domain-containing protein" evidence="1">
    <location>
        <begin position="41"/>
        <end position="257"/>
    </location>
</feature>
<comment type="caution">
    <text evidence="3">The sequence shown here is derived from an EMBL/GenBank/DDBJ whole genome shotgun (WGS) entry which is preliminary data.</text>
</comment>
<protein>
    <recommendedName>
        <fullName evidence="2">DUF7901 domain-containing protein</fullName>
    </recommendedName>
</protein>
<organism evidence="3 4">
    <name type="scientific">Candidatus Accumulibacter affinis</name>
    <dbReference type="NCBI Taxonomy" id="2954384"/>
    <lineage>
        <taxon>Bacteria</taxon>
        <taxon>Pseudomonadati</taxon>
        <taxon>Pseudomonadota</taxon>
        <taxon>Betaproteobacteria</taxon>
        <taxon>Candidatus Accumulibacter</taxon>
    </lineage>
</organism>
<proteinExistence type="predicted"/>
<keyword evidence="1" id="KW-0732">Signal</keyword>
<dbReference type="Proteomes" id="UP000706151">
    <property type="component" value="Unassembled WGS sequence"/>
</dbReference>
<feature type="signal peptide" evidence="1">
    <location>
        <begin position="1"/>
        <end position="40"/>
    </location>
</feature>
<feature type="domain" description="DUF7901" evidence="2">
    <location>
        <begin position="50"/>
        <end position="179"/>
    </location>
</feature>